<proteinExistence type="predicted"/>
<dbReference type="Pfam" id="PF24837">
    <property type="entry name" value="AMIN-like"/>
    <property type="match status" value="1"/>
</dbReference>
<feature type="domain" description="AMIN-like" evidence="2">
    <location>
        <begin position="55"/>
        <end position="186"/>
    </location>
</feature>
<accession>A0ABU2BPZ6</accession>
<protein>
    <recommendedName>
        <fullName evidence="2">AMIN-like domain-containing protein</fullName>
    </recommendedName>
</protein>
<dbReference type="RefSeq" id="WP_302264722.1">
    <property type="nucleotide sequence ID" value="NZ_BAAAWO010000001.1"/>
</dbReference>
<organism evidence="3 4">
    <name type="scientific">Paeniglutamicibacter sulfureus</name>
    <dbReference type="NCBI Taxonomy" id="43666"/>
    <lineage>
        <taxon>Bacteria</taxon>
        <taxon>Bacillati</taxon>
        <taxon>Actinomycetota</taxon>
        <taxon>Actinomycetes</taxon>
        <taxon>Micrococcales</taxon>
        <taxon>Micrococcaceae</taxon>
        <taxon>Paeniglutamicibacter</taxon>
    </lineage>
</organism>
<dbReference type="Proteomes" id="UP001183817">
    <property type="component" value="Unassembled WGS sequence"/>
</dbReference>
<feature type="chain" id="PRO_5046864956" description="AMIN-like domain-containing protein" evidence="1">
    <location>
        <begin position="27"/>
        <end position="188"/>
    </location>
</feature>
<dbReference type="EMBL" id="JAVDYI010000001">
    <property type="protein sequence ID" value="MDR7359434.1"/>
    <property type="molecule type" value="Genomic_DNA"/>
</dbReference>
<dbReference type="InterPro" id="IPR056303">
    <property type="entry name" value="AMIN-like"/>
</dbReference>
<comment type="caution">
    <text evidence="3">The sequence shown here is derived from an EMBL/GenBank/DDBJ whole genome shotgun (WGS) entry which is preliminary data.</text>
</comment>
<evidence type="ECO:0000256" key="1">
    <source>
        <dbReference type="SAM" id="SignalP"/>
    </source>
</evidence>
<gene>
    <name evidence="3" type="ORF">J2S64_003125</name>
</gene>
<name>A0ABU2BPZ6_9MICC</name>
<sequence length="188" mass="19815">MKSRITAGIAGALLIAGLGISPVSPAATATAATAPYCGITWGSLADSVAAYSSATITNVRTGRHTCYDRMVIDLKGKVKGYDVRYVNAVFTEGQGKHVPLAGAADLRIIVKAPAYTSSGTPTYNPANRTNAKNVSGYTTFRQVAYLGSLEGQTSFGLGVRARLPFRTFVLTAADGRTSRLVIDVAHRW</sequence>
<feature type="signal peptide" evidence="1">
    <location>
        <begin position="1"/>
        <end position="26"/>
    </location>
</feature>
<keyword evidence="1" id="KW-0732">Signal</keyword>
<evidence type="ECO:0000259" key="2">
    <source>
        <dbReference type="Pfam" id="PF24837"/>
    </source>
</evidence>
<reference evidence="3 4" key="1">
    <citation type="submission" date="2023-07" db="EMBL/GenBank/DDBJ databases">
        <title>Sequencing the genomes of 1000 actinobacteria strains.</title>
        <authorList>
            <person name="Klenk H.-P."/>
        </authorList>
    </citation>
    <scope>NUCLEOTIDE SEQUENCE [LARGE SCALE GENOMIC DNA]</scope>
    <source>
        <strain evidence="3 4">DSM 20167</strain>
    </source>
</reference>
<evidence type="ECO:0000313" key="4">
    <source>
        <dbReference type="Proteomes" id="UP001183817"/>
    </source>
</evidence>
<keyword evidence="4" id="KW-1185">Reference proteome</keyword>
<evidence type="ECO:0000313" key="3">
    <source>
        <dbReference type="EMBL" id="MDR7359434.1"/>
    </source>
</evidence>